<accession>A0A0D0BCR9</accession>
<dbReference type="EMBL" id="KN835198">
    <property type="protein sequence ID" value="KIK44052.1"/>
    <property type="molecule type" value="Genomic_DNA"/>
</dbReference>
<evidence type="ECO:0000313" key="2">
    <source>
        <dbReference type="Proteomes" id="UP000054485"/>
    </source>
</evidence>
<protein>
    <submittedName>
        <fullName evidence="1">Uncharacterized protein</fullName>
    </submittedName>
</protein>
<sequence>MLPALVCSDITALNTKFQFLLDSGLPLLRHTRLDAHCQVLHRTFGLEAYPISLYKFSLVLSFRSVVYDPDERGPLRGVLIRGRQCVHSSSLTSCANFTSTTRIPRVYQF</sequence>
<organism evidence="1 2">
    <name type="scientific">Suillus luteus UH-Slu-Lm8-n1</name>
    <dbReference type="NCBI Taxonomy" id="930992"/>
    <lineage>
        <taxon>Eukaryota</taxon>
        <taxon>Fungi</taxon>
        <taxon>Dikarya</taxon>
        <taxon>Basidiomycota</taxon>
        <taxon>Agaricomycotina</taxon>
        <taxon>Agaricomycetes</taxon>
        <taxon>Agaricomycetidae</taxon>
        <taxon>Boletales</taxon>
        <taxon>Suillineae</taxon>
        <taxon>Suillaceae</taxon>
        <taxon>Suillus</taxon>
    </lineage>
</organism>
<dbReference type="Proteomes" id="UP000054485">
    <property type="component" value="Unassembled WGS sequence"/>
</dbReference>
<reference evidence="1 2" key="1">
    <citation type="submission" date="2014-04" db="EMBL/GenBank/DDBJ databases">
        <authorList>
            <consortium name="DOE Joint Genome Institute"/>
            <person name="Kuo A."/>
            <person name="Ruytinx J."/>
            <person name="Rineau F."/>
            <person name="Colpaert J."/>
            <person name="Kohler A."/>
            <person name="Nagy L.G."/>
            <person name="Floudas D."/>
            <person name="Copeland A."/>
            <person name="Barry K.W."/>
            <person name="Cichocki N."/>
            <person name="Veneault-Fourrey C."/>
            <person name="LaButti K."/>
            <person name="Lindquist E.A."/>
            <person name="Lipzen A."/>
            <person name="Lundell T."/>
            <person name="Morin E."/>
            <person name="Murat C."/>
            <person name="Sun H."/>
            <person name="Tunlid A."/>
            <person name="Henrissat B."/>
            <person name="Grigoriev I.V."/>
            <person name="Hibbett D.S."/>
            <person name="Martin F."/>
            <person name="Nordberg H.P."/>
            <person name="Cantor M.N."/>
            <person name="Hua S.X."/>
        </authorList>
    </citation>
    <scope>NUCLEOTIDE SEQUENCE [LARGE SCALE GENOMIC DNA]</scope>
    <source>
        <strain evidence="1 2">UH-Slu-Lm8-n1</strain>
    </source>
</reference>
<proteinExistence type="predicted"/>
<keyword evidence="2" id="KW-1185">Reference proteome</keyword>
<evidence type="ECO:0000313" key="1">
    <source>
        <dbReference type="EMBL" id="KIK44052.1"/>
    </source>
</evidence>
<dbReference type="AlphaFoldDB" id="A0A0D0BCR9"/>
<name>A0A0D0BCR9_9AGAM</name>
<dbReference type="HOGENOM" id="CLU_2185694_0_0_1"/>
<reference evidence="2" key="2">
    <citation type="submission" date="2015-01" db="EMBL/GenBank/DDBJ databases">
        <title>Evolutionary Origins and Diversification of the Mycorrhizal Mutualists.</title>
        <authorList>
            <consortium name="DOE Joint Genome Institute"/>
            <consortium name="Mycorrhizal Genomics Consortium"/>
            <person name="Kohler A."/>
            <person name="Kuo A."/>
            <person name="Nagy L.G."/>
            <person name="Floudas D."/>
            <person name="Copeland A."/>
            <person name="Barry K.W."/>
            <person name="Cichocki N."/>
            <person name="Veneault-Fourrey C."/>
            <person name="LaButti K."/>
            <person name="Lindquist E.A."/>
            <person name="Lipzen A."/>
            <person name="Lundell T."/>
            <person name="Morin E."/>
            <person name="Murat C."/>
            <person name="Riley R."/>
            <person name="Ohm R."/>
            <person name="Sun H."/>
            <person name="Tunlid A."/>
            <person name="Henrissat B."/>
            <person name="Grigoriev I.V."/>
            <person name="Hibbett D.S."/>
            <person name="Martin F."/>
        </authorList>
    </citation>
    <scope>NUCLEOTIDE SEQUENCE [LARGE SCALE GENOMIC DNA]</scope>
    <source>
        <strain evidence="2">UH-Slu-Lm8-n1</strain>
    </source>
</reference>
<gene>
    <name evidence="1" type="ORF">CY34DRAFT_656199</name>
</gene>
<dbReference type="InParanoid" id="A0A0D0BCR9"/>